<name>A0ABY5T087_9SPHN</name>
<gene>
    <name evidence="1" type="ORF">L1F33_10860</name>
</gene>
<keyword evidence="2" id="KW-1185">Reference proteome</keyword>
<dbReference type="Gene3D" id="3.40.50.300">
    <property type="entry name" value="P-loop containing nucleotide triphosphate hydrolases"/>
    <property type="match status" value="1"/>
</dbReference>
<reference evidence="1" key="1">
    <citation type="submission" date="2022-02" db="EMBL/GenBank/DDBJ databases">
        <title>Qipengyuania spongiae sp. nov., isolated from marine sponge.</title>
        <authorList>
            <person name="Li Z."/>
            <person name="Zhang M."/>
        </authorList>
    </citation>
    <scope>NUCLEOTIDE SEQUENCE</scope>
    <source>
        <strain evidence="1">PHS-Z21</strain>
    </source>
</reference>
<accession>A0ABY5T087</accession>
<evidence type="ECO:0008006" key="3">
    <source>
        <dbReference type="Google" id="ProtNLM"/>
    </source>
</evidence>
<evidence type="ECO:0000313" key="1">
    <source>
        <dbReference type="EMBL" id="UVI38746.1"/>
    </source>
</evidence>
<dbReference type="InterPro" id="IPR027417">
    <property type="entry name" value="P-loop_NTPase"/>
</dbReference>
<dbReference type="RefSeq" id="WP_265557924.1">
    <property type="nucleotide sequence ID" value="NZ_CP092471.1"/>
</dbReference>
<dbReference type="SUPFAM" id="SSF52540">
    <property type="entry name" value="P-loop containing nucleoside triphosphate hydrolases"/>
    <property type="match status" value="1"/>
</dbReference>
<proteinExistence type="predicted"/>
<dbReference type="EMBL" id="CP092471">
    <property type="protein sequence ID" value="UVI38746.1"/>
    <property type="molecule type" value="Genomic_DNA"/>
</dbReference>
<organism evidence="1 2">
    <name type="scientific">Qipengyuania spongiae</name>
    <dbReference type="NCBI Taxonomy" id="2909673"/>
    <lineage>
        <taxon>Bacteria</taxon>
        <taxon>Pseudomonadati</taxon>
        <taxon>Pseudomonadota</taxon>
        <taxon>Alphaproteobacteria</taxon>
        <taxon>Sphingomonadales</taxon>
        <taxon>Erythrobacteraceae</taxon>
        <taxon>Qipengyuania</taxon>
    </lineage>
</organism>
<protein>
    <recommendedName>
        <fullName evidence="3">Protein ImuA</fullName>
    </recommendedName>
</protein>
<dbReference type="Proteomes" id="UP001065265">
    <property type="component" value="Chromosome"/>
</dbReference>
<evidence type="ECO:0000313" key="2">
    <source>
        <dbReference type="Proteomes" id="UP001065265"/>
    </source>
</evidence>
<sequence>MSRSAMPFETLSQTCDVAALAARRSTRWRTGLAAVQGAPCHSEIFASGREASGAGAALALALDDWHHAPRGEGQEAEDRRAVLWVQTREAVRIGGVPYRPGLPRDLRHRVIHVLAERTEDALFALEEGVRCREVAFVIGEVAGNPKTLDFTASRRLTLSAQRHGVPLYLVRLDAVHDLSSARMRWDVVASPSPAPRWNAAAPGTPSWRAELFRARGHAPGQWVLRGEGSRLLAERAESGEANHGWAAGLHPARPSATGR</sequence>